<feature type="coiled-coil region" evidence="1">
    <location>
        <begin position="64"/>
        <end position="98"/>
    </location>
</feature>
<keyword evidence="1" id="KW-0175">Coiled coil</keyword>
<reference evidence="3" key="1">
    <citation type="submission" date="2021-03" db="EMBL/GenBank/DDBJ databases">
        <authorList>
            <person name="Bekaert M."/>
        </authorList>
    </citation>
    <scope>NUCLEOTIDE SEQUENCE</scope>
</reference>
<evidence type="ECO:0000313" key="4">
    <source>
        <dbReference type="Proteomes" id="UP000683360"/>
    </source>
</evidence>
<name>A0A8S3QDP7_MYTED</name>
<evidence type="ECO:0000313" key="3">
    <source>
        <dbReference type="EMBL" id="CAG2194236.1"/>
    </source>
</evidence>
<evidence type="ECO:0000256" key="2">
    <source>
        <dbReference type="SAM" id="MobiDB-lite"/>
    </source>
</evidence>
<evidence type="ECO:0000256" key="1">
    <source>
        <dbReference type="SAM" id="Coils"/>
    </source>
</evidence>
<sequence>MMDLDYDQLRDVKQRFFDCYKELETQRLQNRQSVHDRMLAVARAKESIKQDMQVDMEKVKSKMKEDFQQEIDKLQDTIRMQEEEIKQLRGERAEVLKLAKDNQGSERVERTIINEINEECRKNSHVLGISPRKVNMTDFRENGYNSPGRIRTPTTAALGNPPNGYKHHNDVRMQYTKSTPYEYGPRTTAQEQELERLEREIKRLTTNQQPPPPRYYNSYDQDDISTTKLVNNLRTKVAELEHQNSNLSKYSYSVPDLSNPVYYRRTMRSPSPTPQQERIVNILEQRAKEADFESDTLLDQQQRSRNMMSQKMQEMTKLQTSLTTQTKDLIHLGQAYSKLNNSYRYGKT</sequence>
<protein>
    <submittedName>
        <fullName evidence="3">Uncharacterized protein</fullName>
    </submittedName>
</protein>
<organism evidence="3 4">
    <name type="scientific">Mytilus edulis</name>
    <name type="common">Blue mussel</name>
    <dbReference type="NCBI Taxonomy" id="6550"/>
    <lineage>
        <taxon>Eukaryota</taxon>
        <taxon>Metazoa</taxon>
        <taxon>Spiralia</taxon>
        <taxon>Lophotrochozoa</taxon>
        <taxon>Mollusca</taxon>
        <taxon>Bivalvia</taxon>
        <taxon>Autobranchia</taxon>
        <taxon>Pteriomorphia</taxon>
        <taxon>Mytilida</taxon>
        <taxon>Mytiloidea</taxon>
        <taxon>Mytilidae</taxon>
        <taxon>Mytilinae</taxon>
        <taxon>Mytilus</taxon>
    </lineage>
</organism>
<dbReference type="Proteomes" id="UP000683360">
    <property type="component" value="Unassembled WGS sequence"/>
</dbReference>
<dbReference type="EMBL" id="CAJPWZ010000471">
    <property type="protein sequence ID" value="CAG2194236.1"/>
    <property type="molecule type" value="Genomic_DNA"/>
</dbReference>
<keyword evidence="4" id="KW-1185">Reference proteome</keyword>
<feature type="coiled-coil region" evidence="1">
    <location>
        <begin position="187"/>
        <end position="250"/>
    </location>
</feature>
<gene>
    <name evidence="3" type="ORF">MEDL_9268</name>
</gene>
<dbReference type="AlphaFoldDB" id="A0A8S3QDP7"/>
<comment type="caution">
    <text evidence="3">The sequence shown here is derived from an EMBL/GenBank/DDBJ whole genome shotgun (WGS) entry which is preliminary data.</text>
</comment>
<accession>A0A8S3QDP7</accession>
<feature type="region of interest" description="Disordered" evidence="2">
    <location>
        <begin position="143"/>
        <end position="169"/>
    </location>
</feature>
<proteinExistence type="predicted"/>
<dbReference type="OrthoDB" id="6158625at2759"/>